<reference evidence="5" key="1">
    <citation type="submission" date="2024-02" db="UniProtKB">
        <authorList>
            <consortium name="WormBaseParasite"/>
        </authorList>
    </citation>
    <scope>IDENTIFICATION</scope>
</reference>
<dbReference type="InterPro" id="IPR011009">
    <property type="entry name" value="Kinase-like_dom_sf"/>
</dbReference>
<organism evidence="4 5">
    <name type="scientific">Mesorhabditis belari</name>
    <dbReference type="NCBI Taxonomy" id="2138241"/>
    <lineage>
        <taxon>Eukaryota</taxon>
        <taxon>Metazoa</taxon>
        <taxon>Ecdysozoa</taxon>
        <taxon>Nematoda</taxon>
        <taxon>Chromadorea</taxon>
        <taxon>Rhabditida</taxon>
        <taxon>Rhabditina</taxon>
        <taxon>Rhabditomorpha</taxon>
        <taxon>Rhabditoidea</taxon>
        <taxon>Rhabditidae</taxon>
        <taxon>Mesorhabditinae</taxon>
        <taxon>Mesorhabditis</taxon>
    </lineage>
</organism>
<protein>
    <recommendedName>
        <fullName evidence="3">CHK kinase-like domain-containing protein</fullName>
    </recommendedName>
</protein>
<feature type="domain" description="CHK kinase-like" evidence="3">
    <location>
        <begin position="198"/>
        <end position="380"/>
    </location>
</feature>
<dbReference type="AlphaFoldDB" id="A0AAF3FM20"/>
<dbReference type="InterPro" id="IPR015897">
    <property type="entry name" value="CHK_kinase-like"/>
</dbReference>
<keyword evidence="2" id="KW-0812">Transmembrane</keyword>
<dbReference type="SMART" id="SM00587">
    <property type="entry name" value="CHK"/>
    <property type="match status" value="1"/>
</dbReference>
<name>A0AAF3FM20_9BILA</name>
<dbReference type="PANTHER" id="PTHR23020:SF41">
    <property type="entry name" value="AMINOGLYCOSIDE PHOSPHOTRANSFERASE DOMAIN-CONTAINING PROTEIN"/>
    <property type="match status" value="1"/>
</dbReference>
<evidence type="ECO:0000256" key="2">
    <source>
        <dbReference type="SAM" id="Phobius"/>
    </source>
</evidence>
<sequence length="457" mass="53151">MIPSELKRTDDWRPQLSGRSPADSVQKTKFKIQTPSLTSEFASQHKYFHHSVKLQSSMKNGILKNDEVTLRELVKKCFPKNGHILDDLISAKSEVLENAKSFWSLIAKVTLEWREDSKVENLPKTLIIKFPVLTDNVLAAGIPLGIDHLKKELHELTEREVTFYEKLGNDEIPHFPLPHFYYGEILDEEDEENEKGILVLEDVGTSTHAAHHIPGLSVQQVELLVDALAGLHHYTITSPKNWANHSKFQEGIVEENFQQEQVWLNLTPKRLLLYFETTIRLEEICPERFKGKIDQIKLHFDYKKGVRAEQSFKELEMAPVLCHADLNVTNILWDSNASAEHPKLHSIIDFQRFHLAKERKDNTQRLLYRYFETLTDLFDGHPPYPVEKVEEALITIFPYAANFVLFAIVVYYDMYETLEKDEQKRKEIREELLARAEGIVDDLIDMVDPDKILRRRE</sequence>
<proteinExistence type="predicted"/>
<evidence type="ECO:0000259" key="3">
    <source>
        <dbReference type="SMART" id="SM00587"/>
    </source>
</evidence>
<keyword evidence="2" id="KW-1133">Transmembrane helix</keyword>
<dbReference type="Pfam" id="PF07914">
    <property type="entry name" value="DUF1679"/>
    <property type="match status" value="1"/>
</dbReference>
<keyword evidence="2" id="KW-0472">Membrane</keyword>
<dbReference type="Proteomes" id="UP000887575">
    <property type="component" value="Unassembled WGS sequence"/>
</dbReference>
<dbReference type="WBParaSite" id="MBELARI_LOCUS6777">
    <property type="protein sequence ID" value="MBELARI_LOCUS6777"/>
    <property type="gene ID" value="MBELARI_LOCUS6777"/>
</dbReference>
<feature type="compositionally biased region" description="Basic and acidic residues" evidence="1">
    <location>
        <begin position="1"/>
        <end position="13"/>
    </location>
</feature>
<keyword evidence="4" id="KW-1185">Reference proteome</keyword>
<evidence type="ECO:0000313" key="4">
    <source>
        <dbReference type="Proteomes" id="UP000887575"/>
    </source>
</evidence>
<dbReference type="InterPro" id="IPR052961">
    <property type="entry name" value="Oxido-Kinase-like_Enzymes"/>
</dbReference>
<feature type="region of interest" description="Disordered" evidence="1">
    <location>
        <begin position="1"/>
        <end position="28"/>
    </location>
</feature>
<dbReference type="InterPro" id="IPR012877">
    <property type="entry name" value="Dhs-27"/>
</dbReference>
<feature type="transmembrane region" description="Helical" evidence="2">
    <location>
        <begin position="396"/>
        <end position="415"/>
    </location>
</feature>
<accession>A0AAF3FM20</accession>
<dbReference type="SUPFAM" id="SSF56112">
    <property type="entry name" value="Protein kinase-like (PK-like)"/>
    <property type="match status" value="1"/>
</dbReference>
<evidence type="ECO:0000256" key="1">
    <source>
        <dbReference type="SAM" id="MobiDB-lite"/>
    </source>
</evidence>
<evidence type="ECO:0000313" key="5">
    <source>
        <dbReference type="WBParaSite" id="MBELARI_LOCUS6777"/>
    </source>
</evidence>
<dbReference type="PANTHER" id="PTHR23020">
    <property type="entry name" value="UNCHARACTERIZED NUCLEAR HORMONE RECEPTOR-RELATED"/>
    <property type="match status" value="1"/>
</dbReference>